<dbReference type="AlphaFoldDB" id="A0A3B1IFZ4"/>
<accession>A0A3B1IFZ4</accession>
<organism evidence="4 5">
    <name type="scientific">Astyanax mexicanus</name>
    <name type="common">Blind cave fish</name>
    <name type="synonym">Astyanax fasciatus mexicanus</name>
    <dbReference type="NCBI Taxonomy" id="7994"/>
    <lineage>
        <taxon>Eukaryota</taxon>
        <taxon>Metazoa</taxon>
        <taxon>Chordata</taxon>
        <taxon>Craniata</taxon>
        <taxon>Vertebrata</taxon>
        <taxon>Euteleostomi</taxon>
        <taxon>Actinopterygii</taxon>
        <taxon>Neopterygii</taxon>
        <taxon>Teleostei</taxon>
        <taxon>Ostariophysi</taxon>
        <taxon>Characiformes</taxon>
        <taxon>Characoidei</taxon>
        <taxon>Acestrorhamphidae</taxon>
        <taxon>Acestrorhamphinae</taxon>
        <taxon>Astyanax</taxon>
    </lineage>
</organism>
<evidence type="ECO:0000256" key="2">
    <source>
        <dbReference type="SAM" id="MobiDB-lite"/>
    </source>
</evidence>
<reference evidence="4" key="3">
    <citation type="submission" date="2025-08" db="UniProtKB">
        <authorList>
            <consortium name="Ensembl"/>
        </authorList>
    </citation>
    <scope>IDENTIFICATION</scope>
</reference>
<dbReference type="GO" id="GO:0008270">
    <property type="term" value="F:zinc ion binding"/>
    <property type="evidence" value="ECO:0007669"/>
    <property type="project" value="UniProtKB-KW"/>
</dbReference>
<name>A0A3B1IFZ4_ASTMX</name>
<feature type="compositionally biased region" description="Polar residues" evidence="2">
    <location>
        <begin position="334"/>
        <end position="343"/>
    </location>
</feature>
<reference evidence="5" key="1">
    <citation type="submission" date="2013-03" db="EMBL/GenBank/DDBJ databases">
        <authorList>
            <person name="Jeffery W."/>
            <person name="Warren W."/>
            <person name="Wilson R.K."/>
        </authorList>
    </citation>
    <scope>NUCLEOTIDE SEQUENCE</scope>
    <source>
        <strain evidence="5">female</strain>
    </source>
</reference>
<dbReference type="SUPFAM" id="SSF57756">
    <property type="entry name" value="Retrovirus zinc finger-like domains"/>
    <property type="match status" value="1"/>
</dbReference>
<dbReference type="InterPro" id="IPR036875">
    <property type="entry name" value="Znf_CCHC_sf"/>
</dbReference>
<evidence type="ECO:0000256" key="1">
    <source>
        <dbReference type="PROSITE-ProRule" id="PRU00047"/>
    </source>
</evidence>
<dbReference type="InParanoid" id="A0A3B1IFZ4"/>
<keyword evidence="5" id="KW-1185">Reference proteome</keyword>
<feature type="compositionally biased region" description="Pro residues" evidence="2">
    <location>
        <begin position="60"/>
        <end position="74"/>
    </location>
</feature>
<keyword evidence="1" id="KW-0863">Zinc-finger</keyword>
<proteinExistence type="predicted"/>
<dbReference type="Proteomes" id="UP000018467">
    <property type="component" value="Unassembled WGS sequence"/>
</dbReference>
<evidence type="ECO:0000313" key="4">
    <source>
        <dbReference type="Ensembl" id="ENSAMXP00000028169.1"/>
    </source>
</evidence>
<feature type="region of interest" description="Disordered" evidence="2">
    <location>
        <begin position="320"/>
        <end position="343"/>
    </location>
</feature>
<protein>
    <recommendedName>
        <fullName evidence="3">CCHC-type domain-containing protein</fullName>
    </recommendedName>
</protein>
<reference evidence="4" key="4">
    <citation type="submission" date="2025-09" db="UniProtKB">
        <authorList>
            <consortium name="Ensembl"/>
        </authorList>
    </citation>
    <scope>IDENTIFICATION</scope>
</reference>
<dbReference type="InterPro" id="IPR001878">
    <property type="entry name" value="Znf_CCHC"/>
</dbReference>
<dbReference type="InterPro" id="IPR005162">
    <property type="entry name" value="Retrotrans_gag_dom"/>
</dbReference>
<dbReference type="GeneTree" id="ENSGT00950000183173"/>
<evidence type="ECO:0000259" key="3">
    <source>
        <dbReference type="PROSITE" id="PS50158"/>
    </source>
</evidence>
<evidence type="ECO:0000313" key="5">
    <source>
        <dbReference type="Proteomes" id="UP000018467"/>
    </source>
</evidence>
<feature type="domain" description="CCHC-type" evidence="3">
    <location>
        <begin position="288"/>
        <end position="303"/>
    </location>
</feature>
<sequence length="343" mass="37768">MDAAGTPDLTEVVAEQARVVGLVQQQVNQLSSAFNTLTERLEALFSNQPANPAQQVVTPPTQPPSTPISQPPSMTPLKVALPEKYNGDPEVCEGFLLQCSIYFAQQPPPGPNDHAKVMFVTSLLTGKALKWATALWSQNPTVSASYEHFTSTFRTVFGNPKGGREIGEQLLELRQDSDSVANYALTFRTLAAQSGWNEASLITAFRRGLSEDIQTELACRDDSLSLDDLIKMASRLDVLLQSRRHASRSQRAYVMPQIVSGEEVESMQLGHARLSQVERQRRLEGGLCLYCGKKGHMRSGCPNRPLSRPGYVTQCTSSDSCADAPSWTPERRGTSLNKRWSKN</sequence>
<keyword evidence="1" id="KW-0479">Metal-binding</keyword>
<dbReference type="Gene3D" id="4.10.60.10">
    <property type="entry name" value="Zinc finger, CCHC-type"/>
    <property type="match status" value="1"/>
</dbReference>
<feature type="region of interest" description="Disordered" evidence="2">
    <location>
        <begin position="51"/>
        <end position="74"/>
    </location>
</feature>
<dbReference type="GO" id="GO:0003676">
    <property type="term" value="F:nucleic acid binding"/>
    <property type="evidence" value="ECO:0007669"/>
    <property type="project" value="InterPro"/>
</dbReference>
<dbReference type="PANTHER" id="PTHR15503">
    <property type="entry name" value="LDOC1 RELATED"/>
    <property type="match status" value="1"/>
</dbReference>
<dbReference type="Pfam" id="PF03732">
    <property type="entry name" value="Retrotrans_gag"/>
    <property type="match status" value="1"/>
</dbReference>
<dbReference type="InterPro" id="IPR032567">
    <property type="entry name" value="RTL1-rel"/>
</dbReference>
<dbReference type="Ensembl" id="ENSAMXT00000054977.1">
    <property type="protein sequence ID" value="ENSAMXP00000028169.1"/>
    <property type="gene ID" value="ENSAMXG00000039993.1"/>
</dbReference>
<dbReference type="PROSITE" id="PS50158">
    <property type="entry name" value="ZF_CCHC"/>
    <property type="match status" value="1"/>
</dbReference>
<dbReference type="Bgee" id="ENSAMXG00000039993">
    <property type="expression patterns" value="Expressed in zone of skin and 14 other cell types or tissues"/>
</dbReference>
<reference evidence="5" key="2">
    <citation type="journal article" date="2014" name="Nat. Commun.">
        <title>The cavefish genome reveals candidate genes for eye loss.</title>
        <authorList>
            <person name="McGaugh S.E."/>
            <person name="Gross J.B."/>
            <person name="Aken B."/>
            <person name="Blin M."/>
            <person name="Borowsky R."/>
            <person name="Chalopin D."/>
            <person name="Hinaux H."/>
            <person name="Jeffery W.R."/>
            <person name="Keene A."/>
            <person name="Ma L."/>
            <person name="Minx P."/>
            <person name="Murphy D."/>
            <person name="O'Quin K.E."/>
            <person name="Retaux S."/>
            <person name="Rohner N."/>
            <person name="Searle S.M."/>
            <person name="Stahl B.A."/>
            <person name="Tabin C."/>
            <person name="Volff J.N."/>
            <person name="Yoshizawa M."/>
            <person name="Warren W.C."/>
        </authorList>
    </citation>
    <scope>NUCLEOTIDE SEQUENCE [LARGE SCALE GENOMIC DNA]</scope>
    <source>
        <strain evidence="5">female</strain>
    </source>
</reference>
<dbReference type="PANTHER" id="PTHR15503:SF22">
    <property type="entry name" value="TRANSPOSON TY3-I GAG POLYPROTEIN"/>
    <property type="match status" value="1"/>
</dbReference>
<keyword evidence="1" id="KW-0862">Zinc</keyword>
<dbReference type="SMART" id="SM00343">
    <property type="entry name" value="ZnF_C2HC"/>
    <property type="match status" value="1"/>
</dbReference>